<name>A0A1Q3DJ95_CEPFO</name>
<dbReference type="EMBL" id="BDDD01001464">
    <property type="protein sequence ID" value="GAV76228.1"/>
    <property type="molecule type" value="Genomic_DNA"/>
</dbReference>
<evidence type="ECO:0000256" key="2">
    <source>
        <dbReference type="SAM" id="Phobius"/>
    </source>
</evidence>
<keyword evidence="2" id="KW-0812">Transmembrane</keyword>
<sequence length="201" mass="23480">MNKQEQVAMKNEKNKKAIRERPNKNGVIITVYNVESPTIPSRQNPNPIKKKKPNAHGYDRRTQLLAYAQELREANNRHVQWPRDSTQPKPEKRKLLTTPARLCIAFIQILKRIKRRRRYERLVSDQENTNVDPCIEKAAPRRSISHICVITLVIIFSFVFWFCNNSVPLFILITASYFSCLQWQLKCILKGLSCGCQCNKE</sequence>
<dbReference type="EMBL" id="BDDD01010711">
    <property type="protein sequence ID" value="GAV92606.1"/>
    <property type="molecule type" value="Genomic_DNA"/>
</dbReference>
<evidence type="ECO:0000256" key="1">
    <source>
        <dbReference type="SAM" id="MobiDB-lite"/>
    </source>
</evidence>
<feature type="region of interest" description="Disordered" evidence="1">
    <location>
        <begin position="37"/>
        <end position="56"/>
    </location>
</feature>
<dbReference type="OrthoDB" id="847067at2759"/>
<evidence type="ECO:0000313" key="4">
    <source>
        <dbReference type="EMBL" id="GAV92606.1"/>
    </source>
</evidence>
<dbReference type="Proteomes" id="UP000187406">
    <property type="component" value="Unassembled WGS sequence"/>
</dbReference>
<accession>A0A1Q3DJ95</accession>
<proteinExistence type="predicted"/>
<reference evidence="4" key="2">
    <citation type="journal article" date="2017" name="Nat. Ecol. Evol.">
        <title>Genome of the pitcher plant Cephalotus reveals genetic changes associated with carnivory.</title>
        <authorList>
            <person name="Fukushima K."/>
            <person name="Fang X."/>
            <person name="Alvarez-Ponce D."/>
            <person name="Cai H."/>
            <person name="Carretero-Paulet L."/>
            <person name="Chen C."/>
            <person name="Chang T."/>
            <person name="Farr K.M."/>
            <person name="Fujita T."/>
            <person name="Hiwatashi Y."/>
            <person name="Hoshi Y."/>
            <person name="Imai T."/>
            <person name="Kasahara M."/>
            <person name="Librado P."/>
            <person name="Mao L."/>
            <person name="Mori H."/>
            <person name="Nishiyama T."/>
            <person name="Nozawa M."/>
            <person name="Palfalvi G."/>
            <person name="Pollard S.T."/>
            <person name="Rozas J."/>
            <person name="Sanchez-Gracia A."/>
            <person name="Sankoff D."/>
            <person name="Shibata T.F."/>
            <person name="Shigenobu S."/>
            <person name="Sumikawa N."/>
            <person name="Uzawa T."/>
            <person name="Xie M."/>
            <person name="Zheng C."/>
            <person name="Pollock D.D."/>
            <person name="Albert V.A."/>
            <person name="Li S."/>
            <person name="Hasebe M."/>
        </authorList>
    </citation>
    <scope>NUCLEOTIDE SEQUENCE</scope>
    <source>
        <strain evidence="4">St1</strain>
    </source>
</reference>
<organism evidence="4 5">
    <name type="scientific">Cephalotus follicularis</name>
    <name type="common">Albany pitcher plant</name>
    <dbReference type="NCBI Taxonomy" id="3775"/>
    <lineage>
        <taxon>Eukaryota</taxon>
        <taxon>Viridiplantae</taxon>
        <taxon>Streptophyta</taxon>
        <taxon>Embryophyta</taxon>
        <taxon>Tracheophyta</taxon>
        <taxon>Spermatophyta</taxon>
        <taxon>Magnoliopsida</taxon>
        <taxon>eudicotyledons</taxon>
        <taxon>Gunneridae</taxon>
        <taxon>Pentapetalae</taxon>
        <taxon>rosids</taxon>
        <taxon>fabids</taxon>
        <taxon>Oxalidales</taxon>
        <taxon>Cephalotaceae</taxon>
        <taxon>Cephalotus</taxon>
    </lineage>
</organism>
<evidence type="ECO:0000313" key="5">
    <source>
        <dbReference type="Proteomes" id="UP000187406"/>
    </source>
</evidence>
<feature type="compositionally biased region" description="Basic and acidic residues" evidence="1">
    <location>
        <begin position="10"/>
        <end position="22"/>
    </location>
</feature>
<protein>
    <recommendedName>
        <fullName evidence="6">Transmembrane protein</fullName>
    </recommendedName>
</protein>
<dbReference type="AlphaFoldDB" id="A0A1Q3DJ95"/>
<keyword evidence="2" id="KW-0472">Membrane</keyword>
<feature type="region of interest" description="Disordered" evidence="1">
    <location>
        <begin position="1"/>
        <end position="22"/>
    </location>
</feature>
<keyword evidence="2" id="KW-1133">Transmembrane helix</keyword>
<evidence type="ECO:0000313" key="3">
    <source>
        <dbReference type="EMBL" id="GAV76228.1"/>
    </source>
</evidence>
<comment type="caution">
    <text evidence="4">The sequence shown here is derived from an EMBL/GenBank/DDBJ whole genome shotgun (WGS) entry which is preliminary data.</text>
</comment>
<feature type="transmembrane region" description="Helical" evidence="2">
    <location>
        <begin position="144"/>
        <end position="162"/>
    </location>
</feature>
<gene>
    <name evidence="3" type="ORF">CFOL_v3_19703</name>
    <name evidence="4" type="ORF">CFOL_v3_35984</name>
</gene>
<evidence type="ECO:0008006" key="6">
    <source>
        <dbReference type="Google" id="ProtNLM"/>
    </source>
</evidence>
<reference evidence="5" key="1">
    <citation type="submission" date="2016-04" db="EMBL/GenBank/DDBJ databases">
        <title>Cephalotus genome sequencing.</title>
        <authorList>
            <person name="Fukushima K."/>
            <person name="Hasebe M."/>
            <person name="Fang X."/>
        </authorList>
    </citation>
    <scope>NUCLEOTIDE SEQUENCE [LARGE SCALE GENOMIC DNA]</scope>
    <source>
        <strain evidence="5">cv. St1</strain>
    </source>
</reference>
<keyword evidence="5" id="KW-1185">Reference proteome</keyword>